<evidence type="ECO:0000256" key="3">
    <source>
        <dbReference type="ARBA" id="ARBA00022448"/>
    </source>
</evidence>
<dbReference type="EMBL" id="JAEPRB010000221">
    <property type="protein sequence ID" value="KAG2218589.1"/>
    <property type="molecule type" value="Genomic_DNA"/>
</dbReference>
<dbReference type="GO" id="GO:0000329">
    <property type="term" value="C:fungal-type vacuole membrane"/>
    <property type="evidence" value="ECO:0007669"/>
    <property type="project" value="TreeGrafter"/>
</dbReference>
<dbReference type="SUPFAM" id="SSF103473">
    <property type="entry name" value="MFS general substrate transporter"/>
    <property type="match status" value="1"/>
</dbReference>
<feature type="transmembrane region" description="Helical" evidence="7">
    <location>
        <begin position="265"/>
        <end position="283"/>
    </location>
</feature>
<feature type="transmembrane region" description="Helical" evidence="7">
    <location>
        <begin position="164"/>
        <end position="183"/>
    </location>
</feature>
<dbReference type="PANTHER" id="PTHR23501:SF191">
    <property type="entry name" value="VACUOLAR BASIC AMINO ACID TRANSPORTER 4"/>
    <property type="match status" value="1"/>
</dbReference>
<dbReference type="Proteomes" id="UP000646827">
    <property type="component" value="Unassembled WGS sequence"/>
</dbReference>
<feature type="transmembrane region" description="Helical" evidence="7">
    <location>
        <begin position="295"/>
        <end position="313"/>
    </location>
</feature>
<feature type="transmembrane region" description="Helical" evidence="7">
    <location>
        <begin position="424"/>
        <end position="452"/>
    </location>
</feature>
<evidence type="ECO:0000313" key="10">
    <source>
        <dbReference type="Proteomes" id="UP000646827"/>
    </source>
</evidence>
<dbReference type="InterPro" id="IPR011701">
    <property type="entry name" value="MFS"/>
</dbReference>
<accession>A0A8H7VL40</accession>
<dbReference type="Pfam" id="PF07690">
    <property type="entry name" value="MFS_1"/>
    <property type="match status" value="1"/>
</dbReference>
<dbReference type="FunFam" id="1.20.1720.10:FF:000013">
    <property type="entry name" value="Related to multidrug resistance proteins"/>
    <property type="match status" value="1"/>
</dbReference>
<dbReference type="CDD" id="cd17502">
    <property type="entry name" value="MFS_Azr1_MDR_like"/>
    <property type="match status" value="1"/>
</dbReference>
<evidence type="ECO:0000256" key="7">
    <source>
        <dbReference type="SAM" id="Phobius"/>
    </source>
</evidence>
<feature type="transmembrane region" description="Helical" evidence="7">
    <location>
        <begin position="66"/>
        <end position="92"/>
    </location>
</feature>
<reference evidence="9 10" key="1">
    <citation type="submission" date="2020-12" db="EMBL/GenBank/DDBJ databases">
        <title>Metabolic potential, ecology and presence of endohyphal bacteria is reflected in genomic diversity of Mucoromycotina.</title>
        <authorList>
            <person name="Muszewska A."/>
            <person name="Okrasinska A."/>
            <person name="Steczkiewicz K."/>
            <person name="Drgas O."/>
            <person name="Orlowska M."/>
            <person name="Perlinska-Lenart U."/>
            <person name="Aleksandrzak-Piekarczyk T."/>
            <person name="Szatraj K."/>
            <person name="Zielenkiewicz U."/>
            <person name="Pilsyk S."/>
            <person name="Malc E."/>
            <person name="Mieczkowski P."/>
            <person name="Kruszewska J.S."/>
            <person name="Biernat P."/>
            <person name="Pawlowska J."/>
        </authorList>
    </citation>
    <scope>NUCLEOTIDE SEQUENCE [LARGE SCALE GENOMIC DNA]</scope>
    <source>
        <strain evidence="9 10">CBS 142.35</strain>
    </source>
</reference>
<name>A0A8H7VL40_9FUNG</name>
<feature type="domain" description="Major facilitator superfamily (MFS) profile" evidence="8">
    <location>
        <begin position="69"/>
        <end position="561"/>
    </location>
</feature>
<sequence length="567" mass="61687">MSRKSGSDETAPLLNDRSILNRAYVEDNDGENISVISSSSSSSTEASVKGDNMNDLVAKRLNGAHLFVILTGLWIGVFLSSLDSSIVATIYPEIGTEFKRSNEIIWVATSYMLSYTALQPLYGRISDAFGRKNALVFAAFVFFIGSFLCGAANSLWTLVVARGIAGIGGGGLNTMSAVITSDLVPLRERGKYQGYANIAFGVGAVVGAPLGGFITDTIGWRYCFYINLPILILTLYVSVGILTNYNLKEQDDDSTLWERFKKIDYAGAITVVLAVVSFMLATSWGGNTRSWSDPLVYGTLIASVVLAILFCIIEAKYAKFPIMPWDIISSRTPLACSLVNFFGITCSYGTTFTTPLFFQGLLGYTPSQAGLFFIPKVMSMSAGSLAAGYYMSHTGEYRRYLLCSSTLAAVAMICYSQWKPTSSYFFLIPTLMIDGFASGSILTSALVAMLSCVKQHEMATITSISYLFRSAGGVIGIAGTAAIFQSTVKHILSEKITGPDAEKIIDIARKSMTDIRRLLPDEALETVLGSYETALRQAFLFCVFVSMLGFISCLFIQQNRLDNKVRK</sequence>
<feature type="transmembrane region" description="Helical" evidence="7">
    <location>
        <begin position="334"/>
        <end position="358"/>
    </location>
</feature>
<feature type="transmembrane region" description="Helical" evidence="7">
    <location>
        <begin position="195"/>
        <end position="214"/>
    </location>
</feature>
<dbReference type="GO" id="GO:0012505">
    <property type="term" value="C:endomembrane system"/>
    <property type="evidence" value="ECO:0007669"/>
    <property type="project" value="UniProtKB-SubCell"/>
</dbReference>
<evidence type="ECO:0000259" key="8">
    <source>
        <dbReference type="PROSITE" id="PS50850"/>
    </source>
</evidence>
<evidence type="ECO:0000256" key="5">
    <source>
        <dbReference type="ARBA" id="ARBA00022989"/>
    </source>
</evidence>
<feature type="transmembrane region" description="Helical" evidence="7">
    <location>
        <begin position="104"/>
        <end position="122"/>
    </location>
</feature>
<dbReference type="Gene3D" id="1.20.1720.10">
    <property type="entry name" value="Multidrug resistance protein D"/>
    <property type="match status" value="1"/>
</dbReference>
<feature type="transmembrane region" description="Helical" evidence="7">
    <location>
        <begin position="464"/>
        <end position="484"/>
    </location>
</feature>
<feature type="transmembrane region" description="Helical" evidence="7">
    <location>
        <begin position="226"/>
        <end position="245"/>
    </location>
</feature>
<evidence type="ECO:0000256" key="2">
    <source>
        <dbReference type="ARBA" id="ARBA00008335"/>
    </source>
</evidence>
<evidence type="ECO:0000313" key="9">
    <source>
        <dbReference type="EMBL" id="KAG2218589.1"/>
    </source>
</evidence>
<dbReference type="GO" id="GO:0005886">
    <property type="term" value="C:plasma membrane"/>
    <property type="evidence" value="ECO:0007669"/>
    <property type="project" value="TreeGrafter"/>
</dbReference>
<evidence type="ECO:0000256" key="6">
    <source>
        <dbReference type="ARBA" id="ARBA00023136"/>
    </source>
</evidence>
<evidence type="ECO:0000256" key="4">
    <source>
        <dbReference type="ARBA" id="ARBA00022692"/>
    </source>
</evidence>
<comment type="subcellular location">
    <subcellularLocation>
        <location evidence="1">Endomembrane system</location>
        <topology evidence="1">Multi-pass membrane protein</topology>
    </subcellularLocation>
</comment>
<comment type="caution">
    <text evidence="9">The sequence shown here is derived from an EMBL/GenBank/DDBJ whole genome shotgun (WGS) entry which is preliminary data.</text>
</comment>
<dbReference type="GO" id="GO:0015174">
    <property type="term" value="F:basic amino acid transmembrane transporter activity"/>
    <property type="evidence" value="ECO:0007669"/>
    <property type="project" value="TreeGrafter"/>
</dbReference>
<dbReference type="AlphaFoldDB" id="A0A8H7VL40"/>
<keyword evidence="6 7" id="KW-0472">Membrane</keyword>
<feature type="transmembrane region" description="Helical" evidence="7">
    <location>
        <begin position="400"/>
        <end position="418"/>
    </location>
</feature>
<feature type="transmembrane region" description="Helical" evidence="7">
    <location>
        <begin position="538"/>
        <end position="557"/>
    </location>
</feature>
<gene>
    <name evidence="9" type="ORF">INT45_013643</name>
</gene>
<dbReference type="OrthoDB" id="10021397at2759"/>
<dbReference type="InterPro" id="IPR020846">
    <property type="entry name" value="MFS_dom"/>
</dbReference>
<proteinExistence type="inferred from homology"/>
<protein>
    <recommendedName>
        <fullName evidence="8">Major facilitator superfamily (MFS) profile domain-containing protein</fullName>
    </recommendedName>
</protein>
<dbReference type="PANTHER" id="PTHR23501">
    <property type="entry name" value="MAJOR FACILITATOR SUPERFAMILY"/>
    <property type="match status" value="1"/>
</dbReference>
<evidence type="ECO:0000256" key="1">
    <source>
        <dbReference type="ARBA" id="ARBA00004127"/>
    </source>
</evidence>
<dbReference type="Gene3D" id="1.20.1250.20">
    <property type="entry name" value="MFS general substrate transporter like domains"/>
    <property type="match status" value="1"/>
</dbReference>
<dbReference type="PROSITE" id="PS50850">
    <property type="entry name" value="MFS"/>
    <property type="match status" value="1"/>
</dbReference>
<feature type="transmembrane region" description="Helical" evidence="7">
    <location>
        <begin position="370"/>
        <end position="391"/>
    </location>
</feature>
<keyword evidence="5 7" id="KW-1133">Transmembrane helix</keyword>
<keyword evidence="10" id="KW-1185">Reference proteome</keyword>
<comment type="similarity">
    <text evidence="2">Belongs to the major facilitator superfamily.</text>
</comment>
<keyword evidence="3" id="KW-0813">Transport</keyword>
<dbReference type="InterPro" id="IPR036259">
    <property type="entry name" value="MFS_trans_sf"/>
</dbReference>
<keyword evidence="4 7" id="KW-0812">Transmembrane</keyword>
<organism evidence="9 10">
    <name type="scientific">Circinella minor</name>
    <dbReference type="NCBI Taxonomy" id="1195481"/>
    <lineage>
        <taxon>Eukaryota</taxon>
        <taxon>Fungi</taxon>
        <taxon>Fungi incertae sedis</taxon>
        <taxon>Mucoromycota</taxon>
        <taxon>Mucoromycotina</taxon>
        <taxon>Mucoromycetes</taxon>
        <taxon>Mucorales</taxon>
        <taxon>Lichtheimiaceae</taxon>
        <taxon>Circinella</taxon>
    </lineage>
</organism>
<feature type="transmembrane region" description="Helical" evidence="7">
    <location>
        <begin position="134"/>
        <end position="158"/>
    </location>
</feature>